<keyword evidence="3" id="KW-1185">Reference proteome</keyword>
<gene>
    <name evidence="2" type="ORF">OC842_007076</name>
</gene>
<dbReference type="AlphaFoldDB" id="A0AAN6G6R2"/>
<organism evidence="2 3">
    <name type="scientific">Tilletia horrida</name>
    <dbReference type="NCBI Taxonomy" id="155126"/>
    <lineage>
        <taxon>Eukaryota</taxon>
        <taxon>Fungi</taxon>
        <taxon>Dikarya</taxon>
        <taxon>Basidiomycota</taxon>
        <taxon>Ustilaginomycotina</taxon>
        <taxon>Exobasidiomycetes</taxon>
        <taxon>Tilletiales</taxon>
        <taxon>Tilletiaceae</taxon>
        <taxon>Tilletia</taxon>
    </lineage>
</organism>
<feature type="region of interest" description="Disordered" evidence="1">
    <location>
        <begin position="64"/>
        <end position="93"/>
    </location>
</feature>
<name>A0AAN6G6R2_9BASI</name>
<dbReference type="EMBL" id="JAPDMQ010000789">
    <property type="protein sequence ID" value="KAK0520496.1"/>
    <property type="molecule type" value="Genomic_DNA"/>
</dbReference>
<sequence length="202" mass="20962">MRTGHGCSAAAPDPPQTLPATYAMKAFRRADEALGSAVGDYIRVMAQVGLPVDWEAIIGKFSAQQPRRPEAAANEAQDIPSGHGHEADSPLSSVSSISCLRGLNSPTQQFDGVIIPSTARARGLHPGFFGLLMPSPPAASEPELGSLQAQREALPSSAAASLSRGSPEIATPATASVPVRTPKTSPAEAAIDTATNRRRGFK</sequence>
<feature type="compositionally biased region" description="Low complexity" evidence="1">
    <location>
        <begin position="153"/>
        <end position="163"/>
    </location>
</feature>
<accession>A0AAN6G6R2</accession>
<feature type="region of interest" description="Disordered" evidence="1">
    <location>
        <begin position="135"/>
        <end position="202"/>
    </location>
</feature>
<reference evidence="2" key="1">
    <citation type="journal article" date="2023" name="PhytoFront">
        <title>Draft Genome Resources of Seven Strains of Tilletia horrida, Causal Agent of Kernel Smut of Rice.</title>
        <authorList>
            <person name="Khanal S."/>
            <person name="Antony Babu S."/>
            <person name="Zhou X.G."/>
        </authorList>
    </citation>
    <scope>NUCLEOTIDE SEQUENCE</scope>
    <source>
        <strain evidence="2">TX3</strain>
    </source>
</reference>
<proteinExistence type="predicted"/>
<evidence type="ECO:0000256" key="1">
    <source>
        <dbReference type="SAM" id="MobiDB-lite"/>
    </source>
</evidence>
<dbReference type="Proteomes" id="UP001176521">
    <property type="component" value="Unassembled WGS sequence"/>
</dbReference>
<protein>
    <submittedName>
        <fullName evidence="2">Uncharacterized protein</fullName>
    </submittedName>
</protein>
<comment type="caution">
    <text evidence="2">The sequence shown here is derived from an EMBL/GenBank/DDBJ whole genome shotgun (WGS) entry which is preliminary data.</text>
</comment>
<feature type="non-terminal residue" evidence="2">
    <location>
        <position position="202"/>
    </location>
</feature>
<evidence type="ECO:0000313" key="2">
    <source>
        <dbReference type="EMBL" id="KAK0520496.1"/>
    </source>
</evidence>
<evidence type="ECO:0000313" key="3">
    <source>
        <dbReference type="Proteomes" id="UP001176521"/>
    </source>
</evidence>